<comment type="caution">
    <text evidence="2">The sequence shown here is derived from an EMBL/GenBank/DDBJ whole genome shotgun (WGS) entry which is preliminary data.</text>
</comment>
<dbReference type="Gene3D" id="3.40.50.12090">
    <property type="match status" value="3"/>
</dbReference>
<feature type="signal peptide" evidence="1">
    <location>
        <begin position="1"/>
        <end position="25"/>
    </location>
</feature>
<protein>
    <submittedName>
        <fullName evidence="2">Cell wall-binding repeat-containing protein</fullName>
    </submittedName>
</protein>
<dbReference type="EMBL" id="JABGBW010000001">
    <property type="protein sequence ID" value="MBC2575404.1"/>
    <property type="molecule type" value="Genomic_DNA"/>
</dbReference>
<dbReference type="RefSeq" id="WP_185623434.1">
    <property type="nucleotide sequence ID" value="NZ_JABGBW010000001.1"/>
</dbReference>
<reference evidence="2 3" key="1">
    <citation type="submission" date="2020-05" db="EMBL/GenBank/DDBJ databases">
        <title>Draft genome of xy-202 and genomic insight in genome of the genus Peptostreptococcus.</title>
        <authorList>
            <person name="Zhang Z."/>
        </authorList>
    </citation>
    <scope>NUCLEOTIDE SEQUENCE [LARGE SCALE GENOMIC DNA]</scope>
    <source>
        <strain evidence="2 3">DSM 27025</strain>
    </source>
</reference>
<dbReference type="Pfam" id="PF04122">
    <property type="entry name" value="CW_binding_2"/>
    <property type="match status" value="2"/>
</dbReference>
<dbReference type="InterPro" id="IPR051922">
    <property type="entry name" value="Bact_Sporulation_Assoc"/>
</dbReference>
<proteinExistence type="predicted"/>
<gene>
    <name evidence="2" type="ORF">HLB29_01735</name>
</gene>
<dbReference type="InterPro" id="IPR007253">
    <property type="entry name" value="Cell_wall-bd_2"/>
</dbReference>
<keyword evidence="3" id="KW-1185">Reference proteome</keyword>
<evidence type="ECO:0000313" key="3">
    <source>
        <dbReference type="Proteomes" id="UP000713904"/>
    </source>
</evidence>
<accession>A0ABR6TJ35</accession>
<feature type="chain" id="PRO_5045679514" evidence="1">
    <location>
        <begin position="26"/>
        <end position="338"/>
    </location>
</feature>
<dbReference type="PANTHER" id="PTHR30032:SF8">
    <property type="entry name" value="GERMINATION-SPECIFIC N-ACETYLMURAMOYL-L-ALANINE AMIDASE"/>
    <property type="match status" value="1"/>
</dbReference>
<dbReference type="PANTHER" id="PTHR30032">
    <property type="entry name" value="N-ACETYLMURAMOYL-L-ALANINE AMIDASE-RELATED"/>
    <property type="match status" value="1"/>
</dbReference>
<evidence type="ECO:0000256" key="1">
    <source>
        <dbReference type="SAM" id="SignalP"/>
    </source>
</evidence>
<evidence type="ECO:0000313" key="2">
    <source>
        <dbReference type="EMBL" id="MBC2575404.1"/>
    </source>
</evidence>
<dbReference type="Proteomes" id="UP000713904">
    <property type="component" value="Unassembled WGS sequence"/>
</dbReference>
<name>A0ABR6TJ35_9FIRM</name>
<sequence length="338" mass="38215">MKIAKRKIILSTILSVFIMTELSIASFCLDKNENFTEKDQNISIDRIYGEDRFDTSIKVSKFINTEDKLAKYIIIASGDIYPDALSAGVLAGEFNAPLLLVSSMKSNDKIYDYISKISDKEETSIFVVGGEKTISKNVENEISKYGDVTRIFGKNRIETSQLIYEPILKKKGMLAIPDMAAVYSSYNYPDSLTATPFMFQYNRDKKYDFMPFFSIDIKNQTRTPDIVFGGKNSIPDLNEKIRVYGSDRYKTAVEIGKRYKTMLNKDIETIVLVSGEDFPDALSASPLAIKENAAILLTNSRYLNKDTKKYINSNKNIKKIIIVGGENSITQKVEKDLK</sequence>
<organism evidence="2 3">
    <name type="scientific">Peptostreptococcus canis</name>
    <dbReference type="NCBI Taxonomy" id="1159213"/>
    <lineage>
        <taxon>Bacteria</taxon>
        <taxon>Bacillati</taxon>
        <taxon>Bacillota</taxon>
        <taxon>Clostridia</taxon>
        <taxon>Peptostreptococcales</taxon>
        <taxon>Peptostreptococcaceae</taxon>
        <taxon>Peptostreptococcus</taxon>
    </lineage>
</organism>
<keyword evidence="1" id="KW-0732">Signal</keyword>